<evidence type="ECO:0000256" key="4">
    <source>
        <dbReference type="ARBA" id="ARBA00011881"/>
    </source>
</evidence>
<reference evidence="13" key="1">
    <citation type="submission" date="2025-08" db="UniProtKB">
        <authorList>
            <consortium name="RefSeq"/>
        </authorList>
    </citation>
    <scope>IDENTIFICATION</scope>
    <source>
        <tissue evidence="13">Whole Larva</tissue>
    </source>
</reference>
<comment type="pathway">
    <text evidence="2">Amino-sugar metabolism; N-acetylneuraminate degradation.</text>
</comment>
<dbReference type="RefSeq" id="XP_017770414.1">
    <property type="nucleotide sequence ID" value="XM_017914925.1"/>
</dbReference>
<evidence type="ECO:0000256" key="9">
    <source>
        <dbReference type="ARBA" id="ARBA00023277"/>
    </source>
</evidence>
<dbReference type="InterPro" id="IPR013785">
    <property type="entry name" value="Aldolase_TIM"/>
</dbReference>
<evidence type="ECO:0000256" key="2">
    <source>
        <dbReference type="ARBA" id="ARBA00004878"/>
    </source>
</evidence>
<keyword evidence="7 11" id="KW-0456">Lyase</keyword>
<dbReference type="GeneID" id="108558113"/>
<evidence type="ECO:0000256" key="7">
    <source>
        <dbReference type="ARBA" id="ARBA00023239"/>
    </source>
</evidence>
<name>A0ABM1M764_NICVS</name>
<dbReference type="PIRSF" id="PIRSF001365">
    <property type="entry name" value="DHDPS"/>
    <property type="match status" value="1"/>
</dbReference>
<evidence type="ECO:0000256" key="11">
    <source>
        <dbReference type="PIRNR" id="PIRNR001365"/>
    </source>
</evidence>
<keyword evidence="12" id="KW-1185">Reference proteome</keyword>
<evidence type="ECO:0000256" key="10">
    <source>
        <dbReference type="ARBA" id="ARBA00044906"/>
    </source>
</evidence>
<dbReference type="Pfam" id="PF00701">
    <property type="entry name" value="DHDPS"/>
    <property type="match status" value="1"/>
</dbReference>
<dbReference type="PRINTS" id="PR00146">
    <property type="entry name" value="DHPICSNTHASE"/>
</dbReference>
<comment type="subunit">
    <text evidence="4">Homotetramer.</text>
</comment>
<dbReference type="PANTHER" id="PTHR12128">
    <property type="entry name" value="DIHYDRODIPICOLINATE SYNTHASE"/>
    <property type="match status" value="1"/>
</dbReference>
<evidence type="ECO:0000256" key="1">
    <source>
        <dbReference type="ARBA" id="ARBA00004496"/>
    </source>
</evidence>
<dbReference type="SMART" id="SM01130">
    <property type="entry name" value="DHDPS"/>
    <property type="match status" value="1"/>
</dbReference>
<dbReference type="Gene3D" id="3.20.20.70">
    <property type="entry name" value="Aldolase class I"/>
    <property type="match status" value="1"/>
</dbReference>
<keyword evidence="6" id="KW-0963">Cytoplasm</keyword>
<comment type="subcellular location">
    <subcellularLocation>
        <location evidence="1">Cytoplasm</location>
    </subcellularLocation>
</comment>
<comment type="similarity">
    <text evidence="3">Belongs to the DapA family. NanA subfamily.</text>
</comment>
<evidence type="ECO:0000256" key="6">
    <source>
        <dbReference type="ARBA" id="ARBA00022490"/>
    </source>
</evidence>
<dbReference type="Proteomes" id="UP000695000">
    <property type="component" value="Unplaced"/>
</dbReference>
<gene>
    <name evidence="13" type="primary">LOC108558113</name>
</gene>
<dbReference type="SUPFAM" id="SSF51569">
    <property type="entry name" value="Aldolase"/>
    <property type="match status" value="1"/>
</dbReference>
<organism evidence="12 13">
    <name type="scientific">Nicrophorus vespilloides</name>
    <name type="common">Boreal carrion beetle</name>
    <dbReference type="NCBI Taxonomy" id="110193"/>
    <lineage>
        <taxon>Eukaryota</taxon>
        <taxon>Metazoa</taxon>
        <taxon>Ecdysozoa</taxon>
        <taxon>Arthropoda</taxon>
        <taxon>Hexapoda</taxon>
        <taxon>Insecta</taxon>
        <taxon>Pterygota</taxon>
        <taxon>Neoptera</taxon>
        <taxon>Endopterygota</taxon>
        <taxon>Coleoptera</taxon>
        <taxon>Polyphaga</taxon>
        <taxon>Staphyliniformia</taxon>
        <taxon>Silphidae</taxon>
        <taxon>Nicrophorinae</taxon>
        <taxon>Nicrophorus</taxon>
    </lineage>
</organism>
<keyword evidence="8" id="KW-0704">Schiff base</keyword>
<keyword evidence="9" id="KW-0119">Carbohydrate metabolism</keyword>
<comment type="catalytic activity">
    <reaction evidence="10">
        <text>aceneuramate = aldehydo-N-acetyl-D-mannosamine + pyruvate</text>
        <dbReference type="Rhea" id="RHEA:23296"/>
        <dbReference type="ChEBI" id="CHEBI:15361"/>
        <dbReference type="ChEBI" id="CHEBI:17122"/>
        <dbReference type="ChEBI" id="CHEBI:173083"/>
        <dbReference type="EC" id="4.1.3.3"/>
    </reaction>
</comment>
<evidence type="ECO:0000313" key="12">
    <source>
        <dbReference type="Proteomes" id="UP000695000"/>
    </source>
</evidence>
<dbReference type="PANTHER" id="PTHR12128:SF21">
    <property type="entry name" value="N-ACETYLNEURAMINATE LYASE"/>
    <property type="match status" value="1"/>
</dbReference>
<proteinExistence type="inferred from homology"/>
<evidence type="ECO:0000256" key="3">
    <source>
        <dbReference type="ARBA" id="ARBA00006324"/>
    </source>
</evidence>
<evidence type="ECO:0000256" key="5">
    <source>
        <dbReference type="ARBA" id="ARBA00012911"/>
    </source>
</evidence>
<protein>
    <recommendedName>
        <fullName evidence="5">N-acetylneuraminate lyase</fullName>
        <ecNumber evidence="5">4.1.3.3</ecNumber>
    </recommendedName>
</protein>
<accession>A0ABM1M764</accession>
<evidence type="ECO:0000313" key="13">
    <source>
        <dbReference type="RefSeq" id="XP_017770414.1"/>
    </source>
</evidence>
<dbReference type="InterPro" id="IPR002220">
    <property type="entry name" value="DapA-like"/>
</dbReference>
<evidence type="ECO:0000256" key="8">
    <source>
        <dbReference type="ARBA" id="ARBA00023270"/>
    </source>
</evidence>
<sequence>MKLPFRGLIAPVFTPFNNDEKNSINFNVLPEYVKYLSAENINGILVNGTSGEGMSLTVEERKLLCDAWLRASLPETHVMVQVGGLPLPYVLELAEHAEKAGAHSLLCLPDLYNKPNNNEELIEYLKLVSKAAPNTPLLYYHIPMFTNVNIDMGKFLNDRVNEVPTFAGIKFTSNDLKEGIEAVNAKNKEFAVFLGADMLMAESYALGFDSSIATTLNIFPTLGVNIKKFHNENKFELVEENQSRLSNNVTTITKYGGWVSSMKSAMNLFTRINCGPVRAPIVPVPQRLMNILRNDVERAAEKRQ</sequence>
<dbReference type="EC" id="4.1.3.3" evidence="5"/>